<keyword evidence="8" id="KW-0732">Signal</keyword>
<evidence type="ECO:0000256" key="8">
    <source>
        <dbReference type="SAM" id="SignalP"/>
    </source>
</evidence>
<comment type="pathway">
    <text evidence="1 7">Cell wall biogenesis; peptidoglycan biosynthesis.</text>
</comment>
<dbReference type="PROSITE" id="PS52029">
    <property type="entry name" value="LD_TPASE"/>
    <property type="match status" value="1"/>
</dbReference>
<feature type="domain" description="L,D-TPase catalytic" evidence="9">
    <location>
        <begin position="68"/>
        <end position="201"/>
    </location>
</feature>
<dbReference type="GO" id="GO:0071555">
    <property type="term" value="P:cell wall organization"/>
    <property type="evidence" value="ECO:0007669"/>
    <property type="project" value="UniProtKB-UniRule"/>
</dbReference>
<keyword evidence="3" id="KW-0808">Transferase</keyword>
<evidence type="ECO:0000313" key="11">
    <source>
        <dbReference type="Proteomes" id="UP000248745"/>
    </source>
</evidence>
<feature type="chain" id="PRO_5016065919" description="L,D-TPase catalytic domain-containing protein" evidence="8">
    <location>
        <begin position="25"/>
        <end position="256"/>
    </location>
</feature>
<dbReference type="SUPFAM" id="SSF141523">
    <property type="entry name" value="L,D-transpeptidase catalytic domain-like"/>
    <property type="match status" value="1"/>
</dbReference>
<dbReference type="GO" id="GO:0016740">
    <property type="term" value="F:transferase activity"/>
    <property type="evidence" value="ECO:0007669"/>
    <property type="project" value="UniProtKB-KW"/>
</dbReference>
<feature type="active site" description="Nucleophile" evidence="7">
    <location>
        <position position="170"/>
    </location>
</feature>
<dbReference type="AlphaFoldDB" id="A0A2W2A6U7"/>
<evidence type="ECO:0000256" key="5">
    <source>
        <dbReference type="ARBA" id="ARBA00022984"/>
    </source>
</evidence>
<evidence type="ECO:0000256" key="2">
    <source>
        <dbReference type="ARBA" id="ARBA00005992"/>
    </source>
</evidence>
<proteinExistence type="inferred from homology"/>
<evidence type="ECO:0000256" key="3">
    <source>
        <dbReference type="ARBA" id="ARBA00022679"/>
    </source>
</evidence>
<dbReference type="GO" id="GO:0008360">
    <property type="term" value="P:regulation of cell shape"/>
    <property type="evidence" value="ECO:0007669"/>
    <property type="project" value="UniProtKB-UniRule"/>
</dbReference>
<evidence type="ECO:0000259" key="9">
    <source>
        <dbReference type="PROSITE" id="PS52029"/>
    </source>
</evidence>
<evidence type="ECO:0000313" key="10">
    <source>
        <dbReference type="EMBL" id="PZF71025.1"/>
    </source>
</evidence>
<organism evidence="10 11">
    <name type="scientific">Taibaiella soli</name>
    <dbReference type="NCBI Taxonomy" id="1649169"/>
    <lineage>
        <taxon>Bacteria</taxon>
        <taxon>Pseudomonadati</taxon>
        <taxon>Bacteroidota</taxon>
        <taxon>Chitinophagia</taxon>
        <taxon>Chitinophagales</taxon>
        <taxon>Chitinophagaceae</taxon>
        <taxon>Taibaiella</taxon>
    </lineage>
</organism>
<protein>
    <recommendedName>
        <fullName evidence="9">L,D-TPase catalytic domain-containing protein</fullName>
    </recommendedName>
</protein>
<keyword evidence="5 7" id="KW-0573">Peptidoglycan synthesis</keyword>
<dbReference type="Proteomes" id="UP000248745">
    <property type="component" value="Unassembled WGS sequence"/>
</dbReference>
<feature type="active site" description="Proton donor/acceptor" evidence="7">
    <location>
        <position position="162"/>
    </location>
</feature>
<evidence type="ECO:0000256" key="7">
    <source>
        <dbReference type="PROSITE-ProRule" id="PRU01373"/>
    </source>
</evidence>
<accession>A0A2W2A6U7</accession>
<comment type="caution">
    <text evidence="10">The sequence shown here is derived from an EMBL/GenBank/DDBJ whole genome shotgun (WGS) entry which is preliminary data.</text>
</comment>
<keyword evidence="11" id="KW-1185">Reference proteome</keyword>
<name>A0A2W2A6U7_9BACT</name>
<dbReference type="PANTHER" id="PTHR36699">
    <property type="entry name" value="LD-TRANSPEPTIDASE"/>
    <property type="match status" value="1"/>
</dbReference>
<dbReference type="InterPro" id="IPR005490">
    <property type="entry name" value="LD_TPept_cat_dom"/>
</dbReference>
<dbReference type="GO" id="GO:0009252">
    <property type="term" value="P:peptidoglycan biosynthetic process"/>
    <property type="evidence" value="ECO:0007669"/>
    <property type="project" value="UniProtKB-KW"/>
</dbReference>
<dbReference type="PANTHER" id="PTHR36699:SF1">
    <property type="entry name" value="L,D-TRANSPEPTIDASE YAFK-RELATED"/>
    <property type="match status" value="1"/>
</dbReference>
<keyword evidence="4 7" id="KW-0133">Cell shape</keyword>
<reference evidence="10 11" key="1">
    <citation type="submission" date="2018-06" db="EMBL/GenBank/DDBJ databases">
        <title>Mucibacter soli gen. nov., sp. nov., a new member of the family Chitinophagaceae producing mucin.</title>
        <authorList>
            <person name="Kim M.-K."/>
            <person name="Park S."/>
            <person name="Kim T.-S."/>
            <person name="Joung Y."/>
            <person name="Han J.-H."/>
            <person name="Kim S.B."/>
        </authorList>
    </citation>
    <scope>NUCLEOTIDE SEQUENCE [LARGE SCALE GENOMIC DNA]</scope>
    <source>
        <strain evidence="10 11">R1-15</strain>
    </source>
</reference>
<dbReference type="EMBL" id="QKTW01000027">
    <property type="protein sequence ID" value="PZF71025.1"/>
    <property type="molecule type" value="Genomic_DNA"/>
</dbReference>
<dbReference type="GO" id="GO:0004180">
    <property type="term" value="F:carboxypeptidase activity"/>
    <property type="evidence" value="ECO:0007669"/>
    <property type="project" value="UniProtKB-ARBA"/>
</dbReference>
<sequence length="256" mass="29757">MYIKQIRNVVLSLFAVCCFLSAKAQDDASTFRNFQFSFTRVSQAWAKCNDSLRKMFEEKGLAYPPKDIFIRAFKGQNEMELWARDVDTAQYKMVKLYRVCALSGILGPKRYEGDRQVPEGLYFIDDFNPKSDFYLSLLLNYPNYSDMILGDKQRPGGDVYIHGGCVTIGCLPMTDPVIQEIYILCMNAKLNGENYIPVHIYPVRFDRRGLNFLGRQYAADTTKQRFWVNLKGDYDYFERTHKLLPVMYTPDGKYAF</sequence>
<dbReference type="InterPro" id="IPR038063">
    <property type="entry name" value="Transpep_catalytic_dom"/>
</dbReference>
<gene>
    <name evidence="10" type="ORF">DN068_20190</name>
</gene>
<evidence type="ECO:0000256" key="1">
    <source>
        <dbReference type="ARBA" id="ARBA00004752"/>
    </source>
</evidence>
<evidence type="ECO:0000256" key="6">
    <source>
        <dbReference type="ARBA" id="ARBA00023316"/>
    </source>
</evidence>
<feature type="signal peptide" evidence="8">
    <location>
        <begin position="1"/>
        <end position="24"/>
    </location>
</feature>
<dbReference type="Pfam" id="PF03734">
    <property type="entry name" value="YkuD"/>
    <property type="match status" value="1"/>
</dbReference>
<comment type="similarity">
    <text evidence="2">Belongs to the YkuD family.</text>
</comment>
<keyword evidence="6 7" id="KW-0961">Cell wall biogenesis/degradation</keyword>
<evidence type="ECO:0000256" key="4">
    <source>
        <dbReference type="ARBA" id="ARBA00022960"/>
    </source>
</evidence>